<dbReference type="EMBL" id="CALNXK010000014">
    <property type="protein sequence ID" value="CAH3046586.1"/>
    <property type="molecule type" value="Genomic_DNA"/>
</dbReference>
<reference evidence="1 2" key="1">
    <citation type="submission" date="2022-05" db="EMBL/GenBank/DDBJ databases">
        <authorList>
            <consortium name="Genoscope - CEA"/>
            <person name="William W."/>
        </authorList>
    </citation>
    <scope>NUCLEOTIDE SEQUENCE [LARGE SCALE GENOMIC DNA]</scope>
</reference>
<accession>A0ABN8NDN0</accession>
<evidence type="ECO:0000313" key="1">
    <source>
        <dbReference type="EMBL" id="CAH3046586.1"/>
    </source>
</evidence>
<evidence type="ECO:0000313" key="2">
    <source>
        <dbReference type="Proteomes" id="UP001159405"/>
    </source>
</evidence>
<feature type="non-terminal residue" evidence="1">
    <location>
        <position position="1"/>
    </location>
</feature>
<dbReference type="Proteomes" id="UP001159405">
    <property type="component" value="Unassembled WGS sequence"/>
</dbReference>
<proteinExistence type="predicted"/>
<dbReference type="PANTHER" id="PTHR33845:SF1">
    <property type="entry name" value="C2H2-TYPE DOMAIN-CONTAINING PROTEIN"/>
    <property type="match status" value="1"/>
</dbReference>
<comment type="caution">
    <text evidence="1">The sequence shown here is derived from an EMBL/GenBank/DDBJ whole genome shotgun (WGS) entry which is preliminary data.</text>
</comment>
<keyword evidence="2" id="KW-1185">Reference proteome</keyword>
<dbReference type="PANTHER" id="PTHR33845">
    <property type="entry name" value="C2H2-TYPE DOMAIN-CONTAINING PROTEIN"/>
    <property type="match status" value="1"/>
</dbReference>
<sequence>LSECKRDISRHVQTYGLGINRDEISDEMDLILCRAAVCRECRRLLAACKQPERPQVIVIYNGYDYFSAFECLFLQSALFIIAPIDRRSKTMCTQRLRTISTLSTTPKKLDLSWNIVGIEDDASDDSDDEVIVGNSRQKISEKLDAINKLLSLAGHGPITRTLHVGWVDATPKTQKYYTSKMEEVVSSVLEIIAPNDAGLLWSALKASPSINERYNEPRTESSLLTALIESYKQATHSSTRKNILSVIADKLTFNDLQKWIPDLSRSRFTAARRHGSSTSLNLSPVHVSIESSIADHCIKFAMSDGNDCHYQARCNHEHNQMCDRCLQLNKVIEYIDSEVDAGNFESEDDKDEAVFLVQRAREAIKAWKAHQLRSINQDRARLEVLASLDSTGVLIVQDFAMKFMPVQYREAQSDFFGKRGLSWHVSVCHRKVGGKLESQTFIHILQAGLQDSTAVVLIMDHVLRSLKKQHPEIVRSYFRQDNAGCYHSAQTILSEDILSKRSGIQVNAVDFSDPQGGKGSCDRKAAQIKSHVKSYVNEGHSVTNVRELKQAIESRGGIPGVRVTVVNVHSKSSKSYKLDGISCLNNFKFTKGGFTAFRAYDLGPGKFFPWSSFESGIV</sequence>
<protein>
    <submittedName>
        <fullName evidence="1">Uncharacterized protein</fullName>
    </submittedName>
</protein>
<gene>
    <name evidence="1" type="ORF">PLOB_00008175</name>
</gene>
<organism evidence="1 2">
    <name type="scientific">Porites lobata</name>
    <dbReference type="NCBI Taxonomy" id="104759"/>
    <lineage>
        <taxon>Eukaryota</taxon>
        <taxon>Metazoa</taxon>
        <taxon>Cnidaria</taxon>
        <taxon>Anthozoa</taxon>
        <taxon>Hexacorallia</taxon>
        <taxon>Scleractinia</taxon>
        <taxon>Fungiina</taxon>
        <taxon>Poritidae</taxon>
        <taxon>Porites</taxon>
    </lineage>
</organism>
<name>A0ABN8NDN0_9CNID</name>